<organism evidence="1 2">
    <name type="scientific">Sphingobacterium pedocola</name>
    <dbReference type="NCBI Taxonomy" id="2082722"/>
    <lineage>
        <taxon>Bacteria</taxon>
        <taxon>Pseudomonadati</taxon>
        <taxon>Bacteroidota</taxon>
        <taxon>Sphingobacteriia</taxon>
        <taxon>Sphingobacteriales</taxon>
        <taxon>Sphingobacteriaceae</taxon>
        <taxon>Sphingobacterium</taxon>
    </lineage>
</organism>
<protein>
    <recommendedName>
        <fullName evidence="3">Glycosyltransferase</fullName>
    </recommendedName>
</protein>
<evidence type="ECO:0008006" key="3">
    <source>
        <dbReference type="Google" id="ProtNLM"/>
    </source>
</evidence>
<accession>A0ABR9TB73</accession>
<dbReference type="Proteomes" id="UP000618319">
    <property type="component" value="Unassembled WGS sequence"/>
</dbReference>
<evidence type="ECO:0000313" key="1">
    <source>
        <dbReference type="EMBL" id="MBE8722314.1"/>
    </source>
</evidence>
<reference evidence="1 2" key="1">
    <citation type="submission" date="2018-02" db="EMBL/GenBank/DDBJ databases">
        <title>Sphingobacterium KA21.</title>
        <authorList>
            <person name="Vasarhelyi B.M."/>
            <person name="Deshmukh S."/>
            <person name="Balint B."/>
            <person name="Kukolya J."/>
        </authorList>
    </citation>
    <scope>NUCLEOTIDE SEQUENCE [LARGE SCALE GENOMIC DNA]</scope>
    <source>
        <strain evidence="1 2">Ka21</strain>
    </source>
</reference>
<proteinExistence type="predicted"/>
<sequence>MSKKRFLLVAPHSFNLYQLIVKNLEYLGYEVVHIEDLGYAFKYNSIGQRLHNLLRKVFLKDRSYKENLKIENNYIKQRKIIVQHYSFDIALVIRADFFKKSLIELIRQKTSTMISFHFDGISRNPEILDYVSLFDRFYAFDQDDLKKYPSYNLSYSPNFYLDYPDLIDQRRSYNAHNVYYVSTFHESRIRDLIDIHKRLSVHYASVKFIVVCSKDLLPILPDYVIQHMEVSHEHVDFAEQLNNIAFSDVIIDLVIAEHKGYSLRIIEGLKFGKKVITTNFKVLEAEFYHPHNFFVLQNGSYDGLDEFLNNAYVPIDNDMKKKYSFSEWLNNKLIDK</sequence>
<evidence type="ECO:0000313" key="2">
    <source>
        <dbReference type="Proteomes" id="UP000618319"/>
    </source>
</evidence>
<dbReference type="EMBL" id="PSKQ01000023">
    <property type="protein sequence ID" value="MBE8722314.1"/>
    <property type="molecule type" value="Genomic_DNA"/>
</dbReference>
<gene>
    <name evidence="1" type="ORF">C4F40_16435</name>
</gene>
<keyword evidence="2" id="KW-1185">Reference proteome</keyword>
<comment type="caution">
    <text evidence="1">The sequence shown here is derived from an EMBL/GenBank/DDBJ whole genome shotgun (WGS) entry which is preliminary data.</text>
</comment>
<name>A0ABR9TB73_9SPHI</name>